<dbReference type="InterPro" id="IPR050166">
    <property type="entry name" value="ABC_transporter_ATP-bind"/>
</dbReference>
<feature type="domain" description="ABC transporter" evidence="8">
    <location>
        <begin position="12"/>
        <end position="241"/>
    </location>
</feature>
<dbReference type="RefSeq" id="WP_337095083.1">
    <property type="nucleotide sequence ID" value="NZ_JAPYKO010000017.1"/>
</dbReference>
<dbReference type="EMBL" id="JAPYKO010000017">
    <property type="protein sequence ID" value="MEI9404837.1"/>
    <property type="molecule type" value="Genomic_DNA"/>
</dbReference>
<evidence type="ECO:0000256" key="1">
    <source>
        <dbReference type="ARBA" id="ARBA00004202"/>
    </source>
</evidence>
<dbReference type="Pfam" id="PF00005">
    <property type="entry name" value="ABC_tran"/>
    <property type="match status" value="1"/>
</dbReference>
<comment type="similarity">
    <text evidence="2">Belongs to the ABC transporter superfamily.</text>
</comment>
<dbReference type="Gene3D" id="3.40.50.300">
    <property type="entry name" value="P-loop containing nucleotide triphosphate hydrolases"/>
    <property type="match status" value="1"/>
</dbReference>
<evidence type="ECO:0000256" key="7">
    <source>
        <dbReference type="ARBA" id="ARBA00023136"/>
    </source>
</evidence>
<dbReference type="PROSITE" id="PS00211">
    <property type="entry name" value="ABC_TRANSPORTER_1"/>
    <property type="match status" value="1"/>
</dbReference>
<dbReference type="InterPro" id="IPR003439">
    <property type="entry name" value="ABC_transporter-like_ATP-bd"/>
</dbReference>
<evidence type="ECO:0000256" key="6">
    <source>
        <dbReference type="ARBA" id="ARBA00022840"/>
    </source>
</evidence>
<dbReference type="SUPFAM" id="SSF52540">
    <property type="entry name" value="P-loop containing nucleoside triphosphate hydrolases"/>
    <property type="match status" value="1"/>
</dbReference>
<gene>
    <name evidence="9" type="ORF">O7A05_22125</name>
</gene>
<keyword evidence="10" id="KW-1185">Reference proteome</keyword>
<proteinExistence type="inferred from homology"/>
<name>A0ABU8KH31_9HYPH</name>
<evidence type="ECO:0000256" key="2">
    <source>
        <dbReference type="ARBA" id="ARBA00005417"/>
    </source>
</evidence>
<dbReference type="PANTHER" id="PTHR42788">
    <property type="entry name" value="TAURINE IMPORT ATP-BINDING PROTEIN-RELATED"/>
    <property type="match status" value="1"/>
</dbReference>
<evidence type="ECO:0000256" key="4">
    <source>
        <dbReference type="ARBA" id="ARBA00022475"/>
    </source>
</evidence>
<keyword evidence="7" id="KW-0472">Membrane</keyword>
<dbReference type="PROSITE" id="PS50893">
    <property type="entry name" value="ABC_TRANSPORTER_2"/>
    <property type="match status" value="1"/>
</dbReference>
<dbReference type="GO" id="GO:0005524">
    <property type="term" value="F:ATP binding"/>
    <property type="evidence" value="ECO:0007669"/>
    <property type="project" value="UniProtKB-KW"/>
</dbReference>
<keyword evidence="5" id="KW-0547">Nucleotide-binding</keyword>
<evidence type="ECO:0000256" key="5">
    <source>
        <dbReference type="ARBA" id="ARBA00022741"/>
    </source>
</evidence>
<keyword evidence="6 9" id="KW-0067">ATP-binding</keyword>
<comment type="subcellular location">
    <subcellularLocation>
        <location evidence="1">Cell membrane</location>
        <topology evidence="1">Peripheral membrane protein</topology>
    </subcellularLocation>
</comment>
<dbReference type="SMART" id="SM00382">
    <property type="entry name" value="AAA"/>
    <property type="match status" value="1"/>
</dbReference>
<dbReference type="CDD" id="cd03293">
    <property type="entry name" value="ABC_NrtD_SsuB_transporters"/>
    <property type="match status" value="1"/>
</dbReference>
<accession>A0ABU8KH31</accession>
<organism evidence="9 10">
    <name type="scientific">Mesorhizobium argentiipisi</name>
    <dbReference type="NCBI Taxonomy" id="3015175"/>
    <lineage>
        <taxon>Bacteria</taxon>
        <taxon>Pseudomonadati</taxon>
        <taxon>Pseudomonadota</taxon>
        <taxon>Alphaproteobacteria</taxon>
        <taxon>Hyphomicrobiales</taxon>
        <taxon>Phyllobacteriaceae</taxon>
        <taxon>Mesorhizobium</taxon>
    </lineage>
</organism>
<dbReference type="InterPro" id="IPR017871">
    <property type="entry name" value="ABC_transporter-like_CS"/>
</dbReference>
<evidence type="ECO:0000313" key="10">
    <source>
        <dbReference type="Proteomes" id="UP001366503"/>
    </source>
</evidence>
<dbReference type="Proteomes" id="UP001366503">
    <property type="component" value="Unassembled WGS sequence"/>
</dbReference>
<evidence type="ECO:0000256" key="3">
    <source>
        <dbReference type="ARBA" id="ARBA00022448"/>
    </source>
</evidence>
<evidence type="ECO:0000313" key="9">
    <source>
        <dbReference type="EMBL" id="MEI9404837.1"/>
    </source>
</evidence>
<comment type="caution">
    <text evidence="9">The sequence shown here is derived from an EMBL/GenBank/DDBJ whole genome shotgun (WGS) entry which is preliminary data.</text>
</comment>
<protein>
    <submittedName>
        <fullName evidence="9">ABC transporter ATP-binding protein</fullName>
    </submittedName>
</protein>
<dbReference type="InterPro" id="IPR027417">
    <property type="entry name" value="P-loop_NTPase"/>
</dbReference>
<sequence>MLAQLKGTEPLIRLESVSLSYGNKDILQNLTLDIRPGEILSIVGPSGCGKTTSLRVLAGLTPPTSGAVRLDGTEVVAPRRDVAIVFQDYGKALLPWRSAYGNIALALDAMKVPKAEHDEKIRDLLAMTGLSKHADKFPSQMSGGMQQRLQIARALAQEPSVLLMDEPFGALDAMTRQALQDEVLALSARTGVTVYFGTHDLEEAIYLSDRVIGLLPNPGRIGRVFDVPLARPRNQLRTREERAFLDLRHQLYDFVTGAEQ</sequence>
<reference evidence="9 10" key="1">
    <citation type="submission" date="2022-12" db="EMBL/GenBank/DDBJ databases">
        <authorList>
            <person name="Muema E."/>
        </authorList>
    </citation>
    <scope>NUCLEOTIDE SEQUENCE [LARGE SCALE GENOMIC DNA]</scope>
    <source>
        <strain evidence="10">1330</strain>
    </source>
</reference>
<keyword evidence="4" id="KW-1003">Cell membrane</keyword>
<keyword evidence="3" id="KW-0813">Transport</keyword>
<evidence type="ECO:0000259" key="8">
    <source>
        <dbReference type="PROSITE" id="PS50893"/>
    </source>
</evidence>
<dbReference type="InterPro" id="IPR003593">
    <property type="entry name" value="AAA+_ATPase"/>
</dbReference>
<dbReference type="PANTHER" id="PTHR42788:SF7">
    <property type="entry name" value="NITRATE ABC TRANSPORTER ATP-BINDING PROTEIN"/>
    <property type="match status" value="1"/>
</dbReference>